<proteinExistence type="inferred from homology"/>
<evidence type="ECO:0000313" key="6">
    <source>
        <dbReference type="EMBL" id="MDR7153786.1"/>
    </source>
</evidence>
<name>A0ABU1WWV8_SPHXE</name>
<feature type="binding site" evidence="5">
    <location>
        <position position="134"/>
    </location>
    <ligand>
        <name>S-adenosyl-L-methionine</name>
        <dbReference type="ChEBI" id="CHEBI:59789"/>
    </ligand>
</feature>
<evidence type="ECO:0000256" key="1">
    <source>
        <dbReference type="ARBA" id="ARBA00022603"/>
    </source>
</evidence>
<sequence>MASNATATIDPKEAAHFGAMAADWWDPNGSSAMLHKLNPVRLTYIRAAIDTHWPTNAQSFQPLAGKRALDVGCGAGLLTEPLARLGATVTGLDAAPENIAAAAAHAATQGLTIDYRATPVEDVTDGDYDLVTSMEVIEHVADPAAFIAALAAKLAPDGLMILSTPNRTPLSRIAMITIGESIGGIPKGTHDWGKFLTPEELTALLDAAGLDVIDSSGLTFSPATGFTLSANKAINYFLTARHRPA</sequence>
<evidence type="ECO:0000256" key="3">
    <source>
        <dbReference type="ARBA" id="ARBA00022688"/>
    </source>
</evidence>
<accession>A0ABU1WWV8</accession>
<comment type="catalytic activity">
    <reaction evidence="5">
        <text>a 3-(all-trans-polyprenyl)benzene-1,2-diol + S-adenosyl-L-methionine = a 2-methoxy-6-(all-trans-polyprenyl)phenol + S-adenosyl-L-homocysteine + H(+)</text>
        <dbReference type="Rhea" id="RHEA:31411"/>
        <dbReference type="Rhea" id="RHEA-COMP:9550"/>
        <dbReference type="Rhea" id="RHEA-COMP:9551"/>
        <dbReference type="ChEBI" id="CHEBI:15378"/>
        <dbReference type="ChEBI" id="CHEBI:57856"/>
        <dbReference type="ChEBI" id="CHEBI:59789"/>
        <dbReference type="ChEBI" id="CHEBI:62729"/>
        <dbReference type="ChEBI" id="CHEBI:62731"/>
        <dbReference type="EC" id="2.1.1.222"/>
    </reaction>
</comment>
<dbReference type="InterPro" id="IPR010233">
    <property type="entry name" value="UbiG_MeTrfase"/>
</dbReference>
<dbReference type="RefSeq" id="WP_310221907.1">
    <property type="nucleotide sequence ID" value="NZ_JAVDWV010000002.1"/>
</dbReference>
<organism evidence="6 7">
    <name type="scientific">Sphingobium xenophagum</name>
    <dbReference type="NCBI Taxonomy" id="121428"/>
    <lineage>
        <taxon>Bacteria</taxon>
        <taxon>Pseudomonadati</taxon>
        <taxon>Pseudomonadota</taxon>
        <taxon>Alphaproteobacteria</taxon>
        <taxon>Sphingomonadales</taxon>
        <taxon>Sphingomonadaceae</taxon>
        <taxon>Sphingobium</taxon>
    </lineage>
</organism>
<keyword evidence="7" id="KW-1185">Reference proteome</keyword>
<dbReference type="Pfam" id="PF13489">
    <property type="entry name" value="Methyltransf_23"/>
    <property type="match status" value="1"/>
</dbReference>
<keyword evidence="4 5" id="KW-0949">S-adenosyl-L-methionine</keyword>
<keyword evidence="3 5" id="KW-0831">Ubiquinone biosynthesis</keyword>
<dbReference type="PROSITE" id="PS00163">
    <property type="entry name" value="FUMARATE_LYASES"/>
    <property type="match status" value="1"/>
</dbReference>
<comment type="function">
    <text evidence="5">O-methyltransferase that catalyzes the 2 O-methylation steps in the ubiquinone biosynthetic pathway.</text>
</comment>
<dbReference type="PANTHER" id="PTHR43464">
    <property type="entry name" value="METHYLTRANSFERASE"/>
    <property type="match status" value="1"/>
</dbReference>
<dbReference type="HAMAP" id="MF_00472">
    <property type="entry name" value="UbiG"/>
    <property type="match status" value="1"/>
</dbReference>
<keyword evidence="2 5" id="KW-0808">Transferase</keyword>
<protein>
    <recommendedName>
        <fullName evidence="5">Ubiquinone biosynthesis O-methyltransferase</fullName>
    </recommendedName>
    <alternativeName>
        <fullName evidence="5">2-polyprenyl-6-hydroxyphenol methylase</fullName>
        <ecNumber evidence="5">2.1.1.222</ecNumber>
    </alternativeName>
    <alternativeName>
        <fullName evidence="5">3-demethylubiquinone 3-O-methyltransferase</fullName>
        <ecNumber evidence="5">2.1.1.64</ecNumber>
    </alternativeName>
</protein>
<dbReference type="Gene3D" id="3.40.50.150">
    <property type="entry name" value="Vaccinia Virus protein VP39"/>
    <property type="match status" value="1"/>
</dbReference>
<evidence type="ECO:0000313" key="7">
    <source>
        <dbReference type="Proteomes" id="UP001267638"/>
    </source>
</evidence>
<dbReference type="InterPro" id="IPR029063">
    <property type="entry name" value="SAM-dependent_MTases_sf"/>
</dbReference>
<reference evidence="6 7" key="1">
    <citation type="submission" date="2023-07" db="EMBL/GenBank/DDBJ databases">
        <title>Sorghum-associated microbial communities from plants grown in Nebraska, USA.</title>
        <authorList>
            <person name="Schachtman D."/>
        </authorList>
    </citation>
    <scope>NUCLEOTIDE SEQUENCE [LARGE SCALE GENOMIC DNA]</scope>
    <source>
        <strain evidence="6 7">4256</strain>
    </source>
</reference>
<dbReference type="EC" id="2.1.1.64" evidence="5"/>
<gene>
    <name evidence="5" type="primary">ubiG</name>
    <name evidence="6" type="ORF">J2W40_000583</name>
</gene>
<dbReference type="SUPFAM" id="SSF53335">
    <property type="entry name" value="S-adenosyl-L-methionine-dependent methyltransferases"/>
    <property type="match status" value="1"/>
</dbReference>
<evidence type="ECO:0000256" key="5">
    <source>
        <dbReference type="HAMAP-Rule" id="MF_00472"/>
    </source>
</evidence>
<dbReference type="GO" id="GO:0102208">
    <property type="term" value="F:2-polyprenyl-6-hydroxyphenol methylase activity"/>
    <property type="evidence" value="ECO:0007669"/>
    <property type="project" value="UniProtKB-EC"/>
</dbReference>
<comment type="caution">
    <text evidence="6">The sequence shown here is derived from an EMBL/GenBank/DDBJ whole genome shotgun (WGS) entry which is preliminary data.</text>
</comment>
<comment type="catalytic activity">
    <reaction evidence="5">
        <text>a 3-demethylubiquinol + S-adenosyl-L-methionine = a ubiquinol + S-adenosyl-L-homocysteine + H(+)</text>
        <dbReference type="Rhea" id="RHEA:44380"/>
        <dbReference type="Rhea" id="RHEA-COMP:9566"/>
        <dbReference type="Rhea" id="RHEA-COMP:10914"/>
        <dbReference type="ChEBI" id="CHEBI:15378"/>
        <dbReference type="ChEBI" id="CHEBI:17976"/>
        <dbReference type="ChEBI" id="CHEBI:57856"/>
        <dbReference type="ChEBI" id="CHEBI:59789"/>
        <dbReference type="ChEBI" id="CHEBI:84422"/>
        <dbReference type="EC" id="2.1.1.64"/>
    </reaction>
</comment>
<dbReference type="InterPro" id="IPR020557">
    <property type="entry name" value="Fumarate_lyase_CS"/>
</dbReference>
<dbReference type="PANTHER" id="PTHR43464:SF19">
    <property type="entry name" value="UBIQUINONE BIOSYNTHESIS O-METHYLTRANSFERASE, MITOCHONDRIAL"/>
    <property type="match status" value="1"/>
</dbReference>
<dbReference type="NCBIfam" id="TIGR01983">
    <property type="entry name" value="UbiG"/>
    <property type="match status" value="1"/>
</dbReference>
<dbReference type="CDD" id="cd02440">
    <property type="entry name" value="AdoMet_MTases"/>
    <property type="match status" value="1"/>
</dbReference>
<feature type="binding site" evidence="5">
    <location>
        <position position="41"/>
    </location>
    <ligand>
        <name>S-adenosyl-L-methionine</name>
        <dbReference type="ChEBI" id="CHEBI:59789"/>
    </ligand>
</feature>
<dbReference type="EMBL" id="JAVDWV010000002">
    <property type="protein sequence ID" value="MDR7153786.1"/>
    <property type="molecule type" value="Genomic_DNA"/>
</dbReference>
<feature type="binding site" evidence="5">
    <location>
        <position position="72"/>
    </location>
    <ligand>
        <name>S-adenosyl-L-methionine</name>
        <dbReference type="ChEBI" id="CHEBI:59789"/>
    </ligand>
</feature>
<comment type="similarity">
    <text evidence="5">Belongs to the methyltransferase superfamily. UbiG/COQ3 family.</text>
</comment>
<keyword evidence="1 5" id="KW-0489">Methyltransferase</keyword>
<dbReference type="Proteomes" id="UP001267638">
    <property type="component" value="Unassembled WGS sequence"/>
</dbReference>
<feature type="binding site" evidence="5">
    <location>
        <position position="93"/>
    </location>
    <ligand>
        <name>S-adenosyl-L-methionine</name>
        <dbReference type="ChEBI" id="CHEBI:59789"/>
    </ligand>
</feature>
<dbReference type="GO" id="GO:0061542">
    <property type="term" value="F:3-demethylubiquinol 3-O-methyltransferase activity"/>
    <property type="evidence" value="ECO:0007669"/>
    <property type="project" value="UniProtKB-EC"/>
</dbReference>
<evidence type="ECO:0000256" key="4">
    <source>
        <dbReference type="ARBA" id="ARBA00022691"/>
    </source>
</evidence>
<dbReference type="EC" id="2.1.1.222" evidence="5"/>
<evidence type="ECO:0000256" key="2">
    <source>
        <dbReference type="ARBA" id="ARBA00022679"/>
    </source>
</evidence>
<dbReference type="GO" id="GO:0032259">
    <property type="term" value="P:methylation"/>
    <property type="evidence" value="ECO:0007669"/>
    <property type="project" value="UniProtKB-KW"/>
</dbReference>
<comment type="pathway">
    <text evidence="5">Cofactor biosynthesis; ubiquinone biosynthesis.</text>
</comment>